<dbReference type="PANTHER" id="PTHR33116">
    <property type="entry name" value="REVERSE TRANSCRIPTASE ZINC-BINDING DOMAIN-CONTAINING PROTEIN-RELATED-RELATED"/>
    <property type="match status" value="1"/>
</dbReference>
<dbReference type="InterPro" id="IPR000477">
    <property type="entry name" value="RT_dom"/>
</dbReference>
<name>A0AAQ3U3P2_PASNO</name>
<accession>A0AAQ3U3P2</accession>
<evidence type="ECO:0000259" key="1">
    <source>
        <dbReference type="PROSITE" id="PS50878"/>
    </source>
</evidence>
<dbReference type="InterPro" id="IPR043502">
    <property type="entry name" value="DNA/RNA_pol_sf"/>
</dbReference>
<proteinExistence type="predicted"/>
<reference evidence="2 3" key="1">
    <citation type="submission" date="2024-02" db="EMBL/GenBank/DDBJ databases">
        <title>High-quality chromosome-scale genome assembly of Pensacola bahiagrass (Paspalum notatum Flugge var. saurae).</title>
        <authorList>
            <person name="Vega J.M."/>
            <person name="Podio M."/>
            <person name="Orjuela J."/>
            <person name="Siena L.A."/>
            <person name="Pessino S.C."/>
            <person name="Combes M.C."/>
            <person name="Mariac C."/>
            <person name="Albertini E."/>
            <person name="Pupilli F."/>
            <person name="Ortiz J.P.A."/>
            <person name="Leblanc O."/>
        </authorList>
    </citation>
    <scope>NUCLEOTIDE SEQUENCE [LARGE SCALE GENOMIC DNA]</scope>
    <source>
        <strain evidence="2">R1</strain>
        <tissue evidence="2">Leaf</tissue>
    </source>
</reference>
<evidence type="ECO:0000313" key="3">
    <source>
        <dbReference type="Proteomes" id="UP001341281"/>
    </source>
</evidence>
<dbReference type="EMBL" id="CP144751">
    <property type="protein sequence ID" value="WVZ83332.1"/>
    <property type="molecule type" value="Genomic_DNA"/>
</dbReference>
<feature type="domain" description="Reverse transcriptase" evidence="1">
    <location>
        <begin position="50"/>
        <end position="323"/>
    </location>
</feature>
<dbReference type="PROSITE" id="PS50878">
    <property type="entry name" value="RT_POL"/>
    <property type="match status" value="1"/>
</dbReference>
<dbReference type="CDD" id="cd01650">
    <property type="entry name" value="RT_nLTR_like"/>
    <property type="match status" value="1"/>
</dbReference>
<protein>
    <recommendedName>
        <fullName evidence="1">Reverse transcriptase domain-containing protein</fullName>
    </recommendedName>
</protein>
<keyword evidence="3" id="KW-1185">Reference proteome</keyword>
<dbReference type="Pfam" id="PF00078">
    <property type="entry name" value="RVT_1"/>
    <property type="match status" value="1"/>
</dbReference>
<dbReference type="PANTHER" id="PTHR33116:SF78">
    <property type="entry name" value="OS12G0587133 PROTEIN"/>
    <property type="match status" value="1"/>
</dbReference>
<organism evidence="2 3">
    <name type="scientific">Paspalum notatum var. saurae</name>
    <dbReference type="NCBI Taxonomy" id="547442"/>
    <lineage>
        <taxon>Eukaryota</taxon>
        <taxon>Viridiplantae</taxon>
        <taxon>Streptophyta</taxon>
        <taxon>Embryophyta</taxon>
        <taxon>Tracheophyta</taxon>
        <taxon>Spermatophyta</taxon>
        <taxon>Magnoliopsida</taxon>
        <taxon>Liliopsida</taxon>
        <taxon>Poales</taxon>
        <taxon>Poaceae</taxon>
        <taxon>PACMAD clade</taxon>
        <taxon>Panicoideae</taxon>
        <taxon>Andropogonodae</taxon>
        <taxon>Paspaleae</taxon>
        <taxon>Paspalinae</taxon>
        <taxon>Paspalum</taxon>
    </lineage>
</organism>
<sequence>MESAFTREEVWAAFKQMNVNSSPGPDGFGPGFYLSTWARTGELVLTPFDGFFNRQVDLDRINRSYLVLIPKNEGARTPDAFRPICLQNCNMKAITRVLTSRLQLFIPALVGGDQTGFIKKRCIAESYAYAMDILQCCHKRNVPTVVLKLDFRKAFDSVNWESMTAILRIRGFPKCWCSWMMDMLSTGKTSVLLNRVPGLWIDCKNGLRQGDPISPYLFIIVADVLCQLLRFRGHNSSLSHPILQGAPCPVLQYADDTIIFIKASSEAMVSLKRVLQEFAHATGLIINYRKTTFLSIGIEPDYADHLASLLDTTFPQRYLGLPLTPHKVAVSDFSPLIASCDRYLAGWKATLLNRVGRLTLCSSILSALPLHYMSALQIPRSVIKAIDRKRRAFFWTGEDLCHGSKCLVAWKEFCKSKEEGGLGLKNLETQNHCL</sequence>
<gene>
    <name evidence="2" type="ORF">U9M48_030493</name>
</gene>
<dbReference type="AlphaFoldDB" id="A0AAQ3U3P2"/>
<dbReference type="SUPFAM" id="SSF56672">
    <property type="entry name" value="DNA/RNA polymerases"/>
    <property type="match status" value="1"/>
</dbReference>
<evidence type="ECO:0000313" key="2">
    <source>
        <dbReference type="EMBL" id="WVZ83332.1"/>
    </source>
</evidence>
<dbReference type="Proteomes" id="UP001341281">
    <property type="component" value="Chromosome 07"/>
</dbReference>